<evidence type="ECO:0000313" key="4">
    <source>
        <dbReference type="Proteomes" id="UP000550401"/>
    </source>
</evidence>
<dbReference type="Pfam" id="PF13088">
    <property type="entry name" value="BNR_2"/>
    <property type="match status" value="1"/>
</dbReference>
<keyword evidence="4" id="KW-1185">Reference proteome</keyword>
<sequence length="344" mass="36339">MKLPASVLAMLCAGAAANAAEPVTSGDEIDYMPSVIHSSDDGARIIVFERLDPSTFNGDLWITRSTDGGASWSTPAAIISSAANERHPSLVQLGPASYALFYLKGSGGLTSLRIYRATSTDGVAFTEQGVLDLGWAAGGQFNPHVIRHPGGTLTMSYQYNSGGSSGSYVAQSSDGGSTWDLLKTPIALGSQLPRIAFRASDGLYLASYQVGGSALSMYVKTTTSVHDWSAAPQDFAVAGNNHDSLPVVMPDEAFALFWIRANGSQFDLAVRRSIDGVNWGDAIALSDTPDEDDVEPHPLVGTSPDTVELYWGRDVPAGSLTYDIVREPRAVVVDLIFADGVEAS</sequence>
<feature type="signal peptide" evidence="1">
    <location>
        <begin position="1"/>
        <end position="19"/>
    </location>
</feature>
<feature type="chain" id="PRO_5032448910" description="Sialidase domain-containing protein" evidence="1">
    <location>
        <begin position="20"/>
        <end position="344"/>
    </location>
</feature>
<accession>A0A839F7E1</accession>
<gene>
    <name evidence="3" type="ORF">FHW12_003704</name>
</gene>
<reference evidence="3 4" key="1">
    <citation type="submission" date="2020-07" db="EMBL/GenBank/DDBJ databases">
        <title>Genomic Encyclopedia of Type Strains, Phase IV (KMG-V): Genome sequencing to study the core and pangenomes of soil and plant-associated prokaryotes.</title>
        <authorList>
            <person name="Whitman W."/>
        </authorList>
    </citation>
    <scope>NUCLEOTIDE SEQUENCE [LARGE SCALE GENOMIC DNA]</scope>
    <source>
        <strain evidence="3 4">RH2WT43</strain>
    </source>
</reference>
<evidence type="ECO:0000259" key="2">
    <source>
        <dbReference type="Pfam" id="PF13088"/>
    </source>
</evidence>
<dbReference type="EMBL" id="JACGXL010000007">
    <property type="protein sequence ID" value="MBA8889458.1"/>
    <property type="molecule type" value="Genomic_DNA"/>
</dbReference>
<dbReference type="Gene3D" id="2.120.10.10">
    <property type="match status" value="1"/>
</dbReference>
<feature type="domain" description="Sialidase" evidence="2">
    <location>
        <begin position="58"/>
        <end position="289"/>
    </location>
</feature>
<dbReference type="CDD" id="cd15482">
    <property type="entry name" value="Sialidase_non-viral"/>
    <property type="match status" value="1"/>
</dbReference>
<comment type="caution">
    <text evidence="3">The sequence shown here is derived from an EMBL/GenBank/DDBJ whole genome shotgun (WGS) entry which is preliminary data.</text>
</comment>
<organism evidence="3 4">
    <name type="scientific">Dokdonella fugitiva</name>
    <dbReference type="NCBI Taxonomy" id="328517"/>
    <lineage>
        <taxon>Bacteria</taxon>
        <taxon>Pseudomonadati</taxon>
        <taxon>Pseudomonadota</taxon>
        <taxon>Gammaproteobacteria</taxon>
        <taxon>Lysobacterales</taxon>
        <taxon>Rhodanobacteraceae</taxon>
        <taxon>Dokdonella</taxon>
    </lineage>
</organism>
<proteinExistence type="predicted"/>
<dbReference type="RefSeq" id="WP_182532505.1">
    <property type="nucleotide sequence ID" value="NZ_JACGXL010000007.1"/>
</dbReference>
<dbReference type="InterPro" id="IPR011040">
    <property type="entry name" value="Sialidase"/>
</dbReference>
<evidence type="ECO:0000256" key="1">
    <source>
        <dbReference type="SAM" id="SignalP"/>
    </source>
</evidence>
<dbReference type="InterPro" id="IPR036278">
    <property type="entry name" value="Sialidase_sf"/>
</dbReference>
<protein>
    <recommendedName>
        <fullName evidence="2">Sialidase domain-containing protein</fullName>
    </recommendedName>
</protein>
<dbReference type="AlphaFoldDB" id="A0A839F7E1"/>
<name>A0A839F7E1_9GAMM</name>
<dbReference type="Proteomes" id="UP000550401">
    <property type="component" value="Unassembled WGS sequence"/>
</dbReference>
<evidence type="ECO:0000313" key="3">
    <source>
        <dbReference type="EMBL" id="MBA8889458.1"/>
    </source>
</evidence>
<dbReference type="SUPFAM" id="SSF50939">
    <property type="entry name" value="Sialidases"/>
    <property type="match status" value="1"/>
</dbReference>
<keyword evidence="1" id="KW-0732">Signal</keyword>